<feature type="region of interest" description="Disordered" evidence="1">
    <location>
        <begin position="82"/>
        <end position="135"/>
    </location>
</feature>
<evidence type="ECO:0000259" key="2">
    <source>
        <dbReference type="PROSITE" id="PS51061"/>
    </source>
</evidence>
<dbReference type="InterPro" id="IPR039884">
    <property type="entry name" value="R3HC1/R3HCL"/>
</dbReference>
<dbReference type="InterPro" id="IPR036867">
    <property type="entry name" value="R3H_dom_sf"/>
</dbReference>
<name>A0A5C6N4L0_9TELE</name>
<dbReference type="InterPro" id="IPR035979">
    <property type="entry name" value="RBD_domain_sf"/>
</dbReference>
<dbReference type="PROSITE" id="PS51061">
    <property type="entry name" value="R3H"/>
    <property type="match status" value="1"/>
</dbReference>
<dbReference type="PANTHER" id="PTHR21678">
    <property type="entry name" value="GROWTH INHIBITION AND DIFFERENTIATION RELATED PROTEIN 88"/>
    <property type="match status" value="1"/>
</dbReference>
<evidence type="ECO:0000313" key="4">
    <source>
        <dbReference type="Proteomes" id="UP000324091"/>
    </source>
</evidence>
<dbReference type="Pfam" id="PF01424">
    <property type="entry name" value="R3H"/>
    <property type="match status" value="1"/>
</dbReference>
<dbReference type="Proteomes" id="UP000324091">
    <property type="component" value="Chromosome 4"/>
</dbReference>
<dbReference type="Gene3D" id="3.30.1370.50">
    <property type="entry name" value="R3H-like domain"/>
    <property type="match status" value="1"/>
</dbReference>
<comment type="caution">
    <text evidence="3">The sequence shown here is derived from an EMBL/GenBank/DDBJ whole genome shotgun (WGS) entry which is preliminary data.</text>
</comment>
<keyword evidence="4" id="KW-1185">Reference proteome</keyword>
<gene>
    <name evidence="3" type="ORF">D4764_04G0003450</name>
</gene>
<dbReference type="SUPFAM" id="SSF54928">
    <property type="entry name" value="RNA-binding domain, RBD"/>
    <property type="match status" value="1"/>
</dbReference>
<evidence type="ECO:0000256" key="1">
    <source>
        <dbReference type="SAM" id="MobiDB-lite"/>
    </source>
</evidence>
<dbReference type="InterPro" id="IPR012677">
    <property type="entry name" value="Nucleotide-bd_a/b_plait_sf"/>
</dbReference>
<organism evidence="3 4">
    <name type="scientific">Takifugu flavidus</name>
    <name type="common">sansaifugu</name>
    <dbReference type="NCBI Taxonomy" id="433684"/>
    <lineage>
        <taxon>Eukaryota</taxon>
        <taxon>Metazoa</taxon>
        <taxon>Chordata</taxon>
        <taxon>Craniata</taxon>
        <taxon>Vertebrata</taxon>
        <taxon>Euteleostomi</taxon>
        <taxon>Actinopterygii</taxon>
        <taxon>Neopterygii</taxon>
        <taxon>Teleostei</taxon>
        <taxon>Neoteleostei</taxon>
        <taxon>Acanthomorphata</taxon>
        <taxon>Eupercaria</taxon>
        <taxon>Tetraodontiformes</taxon>
        <taxon>Tetradontoidea</taxon>
        <taxon>Tetraodontidae</taxon>
        <taxon>Takifugu</taxon>
    </lineage>
</organism>
<reference evidence="3 4" key="1">
    <citation type="submission" date="2019-04" db="EMBL/GenBank/DDBJ databases">
        <title>Chromosome genome assembly for Takifugu flavidus.</title>
        <authorList>
            <person name="Xiao S."/>
        </authorList>
    </citation>
    <scope>NUCLEOTIDE SEQUENCE [LARGE SCALE GENOMIC DNA]</scope>
    <source>
        <strain evidence="3">HTHZ2018</strain>
        <tissue evidence="3">Muscle</tissue>
    </source>
</reference>
<protein>
    <submittedName>
        <fullName evidence="3">Coiled-coil domain-containing protein R3HCC1L</fullName>
    </submittedName>
</protein>
<dbReference type="InterPro" id="IPR001374">
    <property type="entry name" value="R3H_dom"/>
</dbReference>
<sequence length="392" mass="44176">MNCNSYLPKQECQFLHLVMDELDTFHSNSNRMRVLLFPPLPSRLRYLVHNHVEELPDLTTFSVGERECRRVVVCYADLRVDDDDEGDADPDSNSFWDEHTTSMERKHEEKVIAKPKTSNQARHRGSKRPDKPLYMPRAVRERLSLQNAQQPPEDKTLTSPAAGCCPCRSSESFMPETTKSSSTATQEDLNAADCVHKYLDDSPALGPGEVLEPPLLSLANMTLNDEKDTEPSSVSCTDLTEEIKTHLKEPSAVSIEHVQNDFFVYMSVDINLDEFRHVIEIYDFPAVFKKDDLLDAFTEYSNGGMKIKWVDDTHALGVFASESAANNALSIVHPMLKARALAEGGKKAKGKAFRSAEFIQPVKVRPKTDCAVAQRMVTRALGLQKQSRVQRY</sequence>
<dbReference type="EMBL" id="RHFK02000017">
    <property type="protein sequence ID" value="TWW61698.1"/>
    <property type="molecule type" value="Genomic_DNA"/>
</dbReference>
<dbReference type="PANTHER" id="PTHR21678:SF6">
    <property type="entry name" value="R3H AND COILED-COIL DOMAIN-CONTAINING PROTEIN 1"/>
    <property type="match status" value="1"/>
</dbReference>
<dbReference type="Gene3D" id="3.30.70.330">
    <property type="match status" value="1"/>
</dbReference>
<proteinExistence type="predicted"/>
<dbReference type="AlphaFoldDB" id="A0A5C6N4L0"/>
<accession>A0A5C6N4L0</accession>
<dbReference type="GO" id="GO:0003676">
    <property type="term" value="F:nucleic acid binding"/>
    <property type="evidence" value="ECO:0007669"/>
    <property type="project" value="UniProtKB-UniRule"/>
</dbReference>
<feature type="domain" description="R3H" evidence="2">
    <location>
        <begin position="12"/>
        <end position="77"/>
    </location>
</feature>
<dbReference type="SUPFAM" id="SSF82708">
    <property type="entry name" value="R3H domain"/>
    <property type="match status" value="1"/>
</dbReference>
<feature type="compositionally biased region" description="Basic and acidic residues" evidence="1">
    <location>
        <begin position="96"/>
        <end position="112"/>
    </location>
</feature>
<evidence type="ECO:0000313" key="3">
    <source>
        <dbReference type="EMBL" id="TWW61698.1"/>
    </source>
</evidence>